<dbReference type="HOGENOM" id="CLU_066632_5_0_14"/>
<keyword evidence="6" id="KW-1185">Reference proteome</keyword>
<dbReference type="Pfam" id="PF11967">
    <property type="entry name" value="RecO_N"/>
    <property type="match status" value="1"/>
</dbReference>
<protein>
    <submittedName>
        <fullName evidence="5">DNA repair protein RecO</fullName>
    </submittedName>
</protein>
<evidence type="ECO:0000313" key="6">
    <source>
        <dbReference type="Proteomes" id="UP000030066"/>
    </source>
</evidence>
<evidence type="ECO:0000313" key="5">
    <source>
        <dbReference type="EMBL" id="AIV03574.1"/>
    </source>
</evidence>
<sequence>MKGYVIRRLEYGDFDEIITILTDESESITFLSKGSRKPLSKNGRNLFVGNYCNFEVFLARSKGKISRLKKAISIEEIDWRMEWFTPFNLLNEFVSNYQSFNRNLINVYVNLRQLIIDCKYDELALILIVLEQIIVLNGISIEVNKCIECGNKKIRNLSLKKHGFVCFDHFDPNETEFTIDECKLIHHLFNHQYEEINKYHSLMKKMIYILAQYIKDNLGISFVSISQIKA</sequence>
<dbReference type="AlphaFoldDB" id="A0A097SSL5"/>
<dbReference type="EMBL" id="CP007711">
    <property type="protein sequence ID" value="AIV03574.1"/>
    <property type="molecule type" value="Genomic_DNA"/>
</dbReference>
<dbReference type="GO" id="GO:0006310">
    <property type="term" value="P:DNA recombination"/>
    <property type="evidence" value="ECO:0007669"/>
    <property type="project" value="UniProtKB-KW"/>
</dbReference>
<dbReference type="KEGG" id="mgj:MGM1_1900"/>
<dbReference type="InterPro" id="IPR037278">
    <property type="entry name" value="ARFGAP/RecO"/>
</dbReference>
<dbReference type="SUPFAM" id="SSF50249">
    <property type="entry name" value="Nucleic acid-binding proteins"/>
    <property type="match status" value="1"/>
</dbReference>
<proteinExistence type="predicted"/>
<accession>A0A097SSL5</accession>
<evidence type="ECO:0000259" key="4">
    <source>
        <dbReference type="Pfam" id="PF11967"/>
    </source>
</evidence>
<evidence type="ECO:0000256" key="1">
    <source>
        <dbReference type="ARBA" id="ARBA00022763"/>
    </source>
</evidence>
<dbReference type="PANTHER" id="PTHR33991">
    <property type="entry name" value="DNA REPAIR PROTEIN RECO"/>
    <property type="match status" value="1"/>
</dbReference>
<keyword evidence="2" id="KW-0233">DNA recombination</keyword>
<name>A0A097SSL5_9BACT</name>
<dbReference type="SUPFAM" id="SSF57863">
    <property type="entry name" value="ArfGap/RecO-like zinc finger"/>
    <property type="match status" value="1"/>
</dbReference>
<keyword evidence="1" id="KW-0227">DNA damage</keyword>
<dbReference type="InterPro" id="IPR012340">
    <property type="entry name" value="NA-bd_OB-fold"/>
</dbReference>
<dbReference type="Proteomes" id="UP000030066">
    <property type="component" value="Chromosome"/>
</dbReference>
<evidence type="ECO:0000256" key="2">
    <source>
        <dbReference type="ARBA" id="ARBA00023172"/>
    </source>
</evidence>
<dbReference type="PANTHER" id="PTHR33991:SF1">
    <property type="entry name" value="DNA REPAIR PROTEIN RECO"/>
    <property type="match status" value="1"/>
</dbReference>
<feature type="domain" description="DNA replication/recombination mediator RecO N-terminal" evidence="4">
    <location>
        <begin position="2"/>
        <end position="74"/>
    </location>
</feature>
<dbReference type="STRING" id="1318617.MGM1_1900"/>
<organism evidence="5 6">
    <name type="scientific">Candidatus Malacoplasma girerdii</name>
    <dbReference type="NCBI Taxonomy" id="1318617"/>
    <lineage>
        <taxon>Bacteria</taxon>
        <taxon>Bacillati</taxon>
        <taxon>Mycoplasmatota</taxon>
        <taxon>Mycoplasmoidales</taxon>
        <taxon>Mycoplasmoidaceae</taxon>
        <taxon>Malacoplasma</taxon>
    </lineage>
</organism>
<dbReference type="GO" id="GO:0006302">
    <property type="term" value="P:double-strand break repair"/>
    <property type="evidence" value="ECO:0007669"/>
    <property type="project" value="TreeGrafter"/>
</dbReference>
<keyword evidence="3" id="KW-0234">DNA repair</keyword>
<dbReference type="eggNOG" id="COG1381">
    <property type="taxonomic scope" value="Bacteria"/>
</dbReference>
<evidence type="ECO:0000256" key="3">
    <source>
        <dbReference type="ARBA" id="ARBA00023204"/>
    </source>
</evidence>
<dbReference type="Gene3D" id="2.40.50.140">
    <property type="entry name" value="Nucleic acid-binding proteins"/>
    <property type="match status" value="1"/>
</dbReference>
<dbReference type="GO" id="GO:0043590">
    <property type="term" value="C:bacterial nucleoid"/>
    <property type="evidence" value="ECO:0007669"/>
    <property type="project" value="TreeGrafter"/>
</dbReference>
<dbReference type="InterPro" id="IPR003717">
    <property type="entry name" value="RecO"/>
</dbReference>
<gene>
    <name evidence="5" type="primary">recO</name>
    <name evidence="5" type="ORF">MGM1_1900</name>
</gene>
<dbReference type="InterPro" id="IPR022572">
    <property type="entry name" value="DNA_rep/recomb_RecO_N"/>
</dbReference>
<reference evidence="5 6" key="1">
    <citation type="journal article" date="2014" name="PLoS ONE">
        <title>An emerging Mycoplasma associated with trichomoniasis, vaginal infection and disease.</title>
        <authorList>
            <consortium name="Vaginal Microbiome Consortium"/>
            <person name="Fettweis J.M."/>
            <person name="Serrano M.G."/>
            <person name="Huang B."/>
            <person name="Brooks J.P."/>
            <person name="Glascock A.L."/>
            <person name="Sheth N.U."/>
            <person name="Strauss J.F.III."/>
            <person name="Jefferson K.K."/>
            <person name="Buck G.A."/>
        </authorList>
    </citation>
    <scope>NUCLEOTIDE SEQUENCE [LARGE SCALE GENOMIC DNA]</scope>
    <source>
        <strain evidence="5 6">VCU_M1</strain>
    </source>
</reference>